<evidence type="ECO:0000256" key="2">
    <source>
        <dbReference type="ARBA" id="ARBA00023125"/>
    </source>
</evidence>
<feature type="domain" description="HTH merR-type" evidence="5">
    <location>
        <begin position="1"/>
        <end position="68"/>
    </location>
</feature>
<dbReference type="Proteomes" id="UP000007488">
    <property type="component" value="Chromosome"/>
</dbReference>
<keyword evidence="4" id="KW-0472">Membrane</keyword>
<dbReference type="CDD" id="cd00592">
    <property type="entry name" value="HTH_MerR-like"/>
    <property type="match status" value="1"/>
</dbReference>
<dbReference type="PROSITE" id="PS50937">
    <property type="entry name" value="HTH_MERR_2"/>
    <property type="match status" value="1"/>
</dbReference>
<gene>
    <name evidence="6" type="ordered locus">Sgly_1299</name>
</gene>
<feature type="transmembrane region" description="Helical" evidence="4">
    <location>
        <begin position="197"/>
        <end position="217"/>
    </location>
</feature>
<dbReference type="InterPro" id="IPR009061">
    <property type="entry name" value="DNA-bd_dom_put_sf"/>
</dbReference>
<dbReference type="HOGENOM" id="CLU_1073356_0_0_9"/>
<dbReference type="GO" id="GO:0003677">
    <property type="term" value="F:DNA binding"/>
    <property type="evidence" value="ECO:0007669"/>
    <property type="project" value="UniProtKB-KW"/>
</dbReference>
<dbReference type="PANTHER" id="PTHR30204">
    <property type="entry name" value="REDOX-CYCLING DRUG-SENSING TRANSCRIPTIONAL ACTIVATOR SOXR"/>
    <property type="match status" value="1"/>
</dbReference>
<evidence type="ECO:0000256" key="3">
    <source>
        <dbReference type="ARBA" id="ARBA00023163"/>
    </source>
</evidence>
<evidence type="ECO:0000256" key="4">
    <source>
        <dbReference type="SAM" id="Phobius"/>
    </source>
</evidence>
<organism evidence="6 7">
    <name type="scientific">Syntrophobotulus glycolicus (strain DSM 8271 / FlGlyR)</name>
    <dbReference type="NCBI Taxonomy" id="645991"/>
    <lineage>
        <taxon>Bacteria</taxon>
        <taxon>Bacillati</taxon>
        <taxon>Bacillota</taxon>
        <taxon>Clostridia</taxon>
        <taxon>Eubacteriales</taxon>
        <taxon>Desulfitobacteriaceae</taxon>
        <taxon>Syntrophobotulus</taxon>
    </lineage>
</organism>
<dbReference type="InterPro" id="IPR047057">
    <property type="entry name" value="MerR_fam"/>
</dbReference>
<dbReference type="SMART" id="SM00422">
    <property type="entry name" value="HTH_MERR"/>
    <property type="match status" value="1"/>
</dbReference>
<reference evidence="7" key="2">
    <citation type="submission" date="2011-02" db="EMBL/GenBank/DDBJ databases">
        <title>The complete genome of Syntrophobotulus glycolicus DSM 8271.</title>
        <authorList>
            <person name="Lucas S."/>
            <person name="Copeland A."/>
            <person name="Lapidus A."/>
            <person name="Bruce D."/>
            <person name="Goodwin L."/>
            <person name="Pitluck S."/>
            <person name="Kyrpides N."/>
            <person name="Mavromatis K."/>
            <person name="Pagani I."/>
            <person name="Ivanova N."/>
            <person name="Mikhailova N."/>
            <person name="Chertkov O."/>
            <person name="Held B."/>
            <person name="Detter J.C."/>
            <person name="Tapia R."/>
            <person name="Han C."/>
            <person name="Land M."/>
            <person name="Hauser L."/>
            <person name="Markowitz V."/>
            <person name="Cheng J.-F."/>
            <person name="Hugenholtz P."/>
            <person name="Woyke T."/>
            <person name="Wu D."/>
            <person name="Spring S."/>
            <person name="Schroeder M."/>
            <person name="Brambilla E."/>
            <person name="Klenk H.-P."/>
            <person name="Eisen J.A."/>
        </authorList>
    </citation>
    <scope>NUCLEOTIDE SEQUENCE [LARGE SCALE GENOMIC DNA]</scope>
    <source>
        <strain evidence="7">DSM 8271 / FlGlyR</strain>
    </source>
</reference>
<feature type="transmembrane region" description="Helical" evidence="4">
    <location>
        <begin position="163"/>
        <end position="182"/>
    </location>
</feature>
<dbReference type="RefSeq" id="WP_013624479.1">
    <property type="nucleotide sequence ID" value="NC_015172.1"/>
</dbReference>
<name>F0SVA9_SYNGF</name>
<dbReference type="PANTHER" id="PTHR30204:SF94">
    <property type="entry name" value="HEAVY METAL-DEPENDENT TRANSCRIPTIONAL REGULATOR HI_0293-RELATED"/>
    <property type="match status" value="1"/>
</dbReference>
<dbReference type="KEGG" id="sgy:Sgly_1299"/>
<proteinExistence type="predicted"/>
<feature type="transmembrane region" description="Helical" evidence="4">
    <location>
        <begin position="229"/>
        <end position="255"/>
    </location>
</feature>
<keyword evidence="2" id="KW-0238">DNA-binding</keyword>
<evidence type="ECO:0000313" key="7">
    <source>
        <dbReference type="Proteomes" id="UP000007488"/>
    </source>
</evidence>
<evidence type="ECO:0000259" key="5">
    <source>
        <dbReference type="PROSITE" id="PS50937"/>
    </source>
</evidence>
<dbReference type="EMBL" id="CP002547">
    <property type="protein sequence ID" value="ADY55609.1"/>
    <property type="molecule type" value="Genomic_DNA"/>
</dbReference>
<keyword evidence="7" id="KW-1185">Reference proteome</keyword>
<evidence type="ECO:0000256" key="1">
    <source>
        <dbReference type="ARBA" id="ARBA00023015"/>
    </source>
</evidence>
<dbReference type="SUPFAM" id="SSF46955">
    <property type="entry name" value="Putative DNA-binding domain"/>
    <property type="match status" value="1"/>
</dbReference>
<dbReference type="eggNOG" id="COG0789">
    <property type="taxonomic scope" value="Bacteria"/>
</dbReference>
<keyword evidence="4" id="KW-1133">Transmembrane helix</keyword>
<dbReference type="Gene3D" id="1.10.1660.10">
    <property type="match status" value="1"/>
</dbReference>
<keyword evidence="4" id="KW-0812">Transmembrane</keyword>
<keyword evidence="1" id="KW-0805">Transcription regulation</keyword>
<dbReference type="STRING" id="645991.Sgly_1299"/>
<dbReference type="Pfam" id="PF13411">
    <property type="entry name" value="MerR_1"/>
    <property type="match status" value="1"/>
</dbReference>
<dbReference type="AlphaFoldDB" id="F0SVA9"/>
<dbReference type="InterPro" id="IPR000551">
    <property type="entry name" value="MerR-type_HTH_dom"/>
</dbReference>
<reference evidence="6 7" key="1">
    <citation type="journal article" date="2011" name="Stand. Genomic Sci.">
        <title>Complete genome sequence of Syntrophobotulus glycolicus type strain (FlGlyR).</title>
        <authorList>
            <person name="Han C."/>
            <person name="Mwirichia R."/>
            <person name="Chertkov O."/>
            <person name="Held B."/>
            <person name="Lapidus A."/>
            <person name="Nolan M."/>
            <person name="Lucas S."/>
            <person name="Hammon N."/>
            <person name="Deshpande S."/>
            <person name="Cheng J.F."/>
            <person name="Tapia R."/>
            <person name="Goodwin L."/>
            <person name="Pitluck S."/>
            <person name="Huntemann M."/>
            <person name="Liolios K."/>
            <person name="Ivanova N."/>
            <person name="Pagani I."/>
            <person name="Mavromatis K."/>
            <person name="Ovchinikova G."/>
            <person name="Pati A."/>
            <person name="Chen A."/>
            <person name="Palaniappan K."/>
            <person name="Land M."/>
            <person name="Hauser L."/>
            <person name="Brambilla E.M."/>
            <person name="Rohde M."/>
            <person name="Spring S."/>
            <person name="Sikorski J."/>
            <person name="Goker M."/>
            <person name="Woyke T."/>
            <person name="Bristow J."/>
            <person name="Eisen J.A."/>
            <person name="Markowitz V."/>
            <person name="Hugenholtz P."/>
            <person name="Kyrpides N.C."/>
            <person name="Klenk H.P."/>
            <person name="Detter J.C."/>
        </authorList>
    </citation>
    <scope>NUCLEOTIDE SEQUENCE [LARGE SCALE GENOMIC DNA]</scope>
    <source>
        <strain evidence="7">DSM 8271 / FlGlyR</strain>
    </source>
</reference>
<evidence type="ECO:0000313" key="6">
    <source>
        <dbReference type="EMBL" id="ADY55609.1"/>
    </source>
</evidence>
<dbReference type="GO" id="GO:0003700">
    <property type="term" value="F:DNA-binding transcription factor activity"/>
    <property type="evidence" value="ECO:0007669"/>
    <property type="project" value="InterPro"/>
</dbReference>
<sequence>MTIKELEEKSGITRANIRFYEKEGLLNPDRGKNSYREYSSEDLKALNRIIILRKLDIPVAEIKEIFEGAVSLEEAVKKQRDVLSRKIESLQGALDICEQITKEHVDIQGFDESRYLEMIEQKEKQGRFFKDIAKDYLSFELLIFGNMWKYVFFHNFNGAKERYGIKFALIIVLIMCAVRGIAKQFIWHSGTFLEGFLYPFVLFAIGSAILLPIYILSKTHPKIASILEKTLLTICITILAAVFVLLIVLILNFWLHFLF</sequence>
<protein>
    <submittedName>
        <fullName evidence="6">Transcriptional regulator, MerR family</fullName>
    </submittedName>
</protein>
<accession>F0SVA9</accession>
<keyword evidence="3" id="KW-0804">Transcription</keyword>